<feature type="transmembrane region" description="Helical" evidence="5">
    <location>
        <begin position="110"/>
        <end position="130"/>
    </location>
</feature>
<gene>
    <name evidence="7" type="ORF">DDT54_09495</name>
    <name evidence="8" type="ORF">EH206_09195</name>
</gene>
<dbReference type="GO" id="GO:0016020">
    <property type="term" value="C:membrane"/>
    <property type="evidence" value="ECO:0007669"/>
    <property type="project" value="UniProtKB-SubCell"/>
</dbReference>
<feature type="transmembrane region" description="Helical" evidence="5">
    <location>
        <begin position="139"/>
        <end position="161"/>
    </location>
</feature>
<dbReference type="SUPFAM" id="SSF103473">
    <property type="entry name" value="MFS general substrate transporter"/>
    <property type="match status" value="1"/>
</dbReference>
<feature type="transmembrane region" description="Helical" evidence="5">
    <location>
        <begin position="230"/>
        <end position="249"/>
    </location>
</feature>
<evidence type="ECO:0000313" key="8">
    <source>
        <dbReference type="EMBL" id="QCR04337.1"/>
    </source>
</evidence>
<feature type="transmembrane region" description="Helical" evidence="5">
    <location>
        <begin position="276"/>
        <end position="299"/>
    </location>
</feature>
<dbReference type="PROSITE" id="PS50850">
    <property type="entry name" value="MFS"/>
    <property type="match status" value="1"/>
</dbReference>
<dbReference type="InterPro" id="IPR011701">
    <property type="entry name" value="MFS"/>
</dbReference>
<dbReference type="PANTHER" id="PTHR42718">
    <property type="entry name" value="MAJOR FACILITATOR SUPERFAMILY MULTIDRUG TRANSPORTER MFSC"/>
    <property type="match status" value="1"/>
</dbReference>
<dbReference type="InterPro" id="IPR036259">
    <property type="entry name" value="MFS_trans_sf"/>
</dbReference>
<dbReference type="AlphaFoldDB" id="A0A2U1USF2"/>
<accession>A0A2U1USF2</accession>
<feature type="transmembrane region" description="Helical" evidence="5">
    <location>
        <begin position="311"/>
        <end position="329"/>
    </location>
</feature>
<dbReference type="Pfam" id="PF07690">
    <property type="entry name" value="MFS_1"/>
    <property type="match status" value="1"/>
</dbReference>
<reference evidence="7 9" key="1">
    <citation type="submission" date="2018-04" db="EMBL/GenBank/DDBJ databases">
        <title>Brenneria corticis sp.nov.</title>
        <authorList>
            <person name="Li Y."/>
        </authorList>
    </citation>
    <scope>NUCLEOTIDE SEQUENCE [LARGE SCALE GENOMIC DNA]</scope>
    <source>
        <strain evidence="7 9">LMG 2694</strain>
    </source>
</reference>
<reference evidence="8 10" key="2">
    <citation type="submission" date="2018-11" db="EMBL/GenBank/DDBJ databases">
        <title>Genome sequences of Brenneria nigrifluens and Brenneria rubrifaciens.</title>
        <authorList>
            <person name="Poret-Peterson A.T."/>
            <person name="McClean A.E."/>
            <person name="Kluepfel D.A."/>
        </authorList>
    </citation>
    <scope>NUCLEOTIDE SEQUENCE [LARGE SCALE GENOMIC DNA]</scope>
    <source>
        <strain evidence="8 10">ATCC 13028</strain>
    </source>
</reference>
<evidence type="ECO:0000313" key="10">
    <source>
        <dbReference type="Proteomes" id="UP000303847"/>
    </source>
</evidence>
<dbReference type="Gene3D" id="1.20.1250.20">
    <property type="entry name" value="MFS general substrate transporter like domains"/>
    <property type="match status" value="1"/>
</dbReference>
<evidence type="ECO:0000256" key="2">
    <source>
        <dbReference type="ARBA" id="ARBA00022692"/>
    </source>
</evidence>
<feature type="transmembrane region" description="Helical" evidence="5">
    <location>
        <begin position="440"/>
        <end position="463"/>
    </location>
</feature>
<evidence type="ECO:0000256" key="4">
    <source>
        <dbReference type="ARBA" id="ARBA00023136"/>
    </source>
</evidence>
<feature type="transmembrane region" description="Helical" evidence="5">
    <location>
        <begin position="81"/>
        <end position="104"/>
    </location>
</feature>
<dbReference type="EMBL" id="CP034036">
    <property type="protein sequence ID" value="QCR04337.1"/>
    <property type="molecule type" value="Genomic_DNA"/>
</dbReference>
<feature type="transmembrane region" description="Helical" evidence="5">
    <location>
        <begin position="341"/>
        <end position="359"/>
    </location>
</feature>
<feature type="domain" description="Major facilitator superfamily (MFS) profile" evidence="6">
    <location>
        <begin position="14"/>
        <end position="467"/>
    </location>
</feature>
<dbReference type="EMBL" id="QDKK01000012">
    <property type="protein sequence ID" value="PWC24609.1"/>
    <property type="molecule type" value="Genomic_DNA"/>
</dbReference>
<dbReference type="RefSeq" id="WP_040343102.1">
    <property type="nucleotide sequence ID" value="NZ_CP034036.1"/>
</dbReference>
<feature type="transmembrane region" description="Helical" evidence="5">
    <location>
        <begin position="371"/>
        <end position="394"/>
    </location>
</feature>
<feature type="transmembrane region" description="Helical" evidence="5">
    <location>
        <begin position="52"/>
        <end position="69"/>
    </location>
</feature>
<feature type="transmembrane region" description="Helical" evidence="5">
    <location>
        <begin position="205"/>
        <end position="224"/>
    </location>
</feature>
<feature type="transmembrane region" description="Helical" evidence="5">
    <location>
        <begin position="415"/>
        <end position="434"/>
    </location>
</feature>
<evidence type="ECO:0000256" key="5">
    <source>
        <dbReference type="SAM" id="Phobius"/>
    </source>
</evidence>
<dbReference type="Proteomes" id="UP000303847">
    <property type="component" value="Chromosome"/>
</dbReference>
<keyword evidence="10" id="KW-1185">Reference proteome</keyword>
<evidence type="ECO:0000256" key="1">
    <source>
        <dbReference type="ARBA" id="ARBA00004141"/>
    </source>
</evidence>
<evidence type="ECO:0000256" key="3">
    <source>
        <dbReference type="ARBA" id="ARBA00022989"/>
    </source>
</evidence>
<keyword evidence="2 5" id="KW-0812">Transmembrane</keyword>
<dbReference type="GO" id="GO:0022857">
    <property type="term" value="F:transmembrane transporter activity"/>
    <property type="evidence" value="ECO:0007669"/>
    <property type="project" value="InterPro"/>
</dbReference>
<protein>
    <submittedName>
        <fullName evidence="7">MFS transporter</fullName>
    </submittedName>
</protein>
<dbReference type="Proteomes" id="UP000295985">
    <property type="component" value="Unassembled WGS sequence"/>
</dbReference>
<dbReference type="OrthoDB" id="9807274at2"/>
<comment type="subcellular location">
    <subcellularLocation>
        <location evidence="1">Membrane</location>
        <topology evidence="1">Multi-pass membrane protein</topology>
    </subcellularLocation>
</comment>
<sequence>MKQVPLTQGLSRIGLMVLLTGQLLPMIDFSIVNVALEAMANRLAATPAELELVVSVYGVAFAVSLAMGARLGDNQGRRRVFMIGVAVFGVASLLCGIAQSVWLLLLARTLQGIGAGLIVPQVLATIHVCLQGRAHARTLGIYSAIGGLAFVAGQVLGGILLKLDIAGVGWRSIFLVNLPFCLLVLLCAPRWVPDTRGEKRVAVDRWGTLLLALAIVCLLFPLALGPLWNWPWPCLASLMASAVLFPLLWRVECRLERRGQAPLLSPALLRLPSVRFGLGVALLFFSNWSGFMFTVALVLQSGAGFSPLQSGNSFIGLGLAYFAASLLSGRVTERVGKIRTLIIGCVIQISGLLLLMATLEKMWPAPTLLGLLPATVPIGFGQAFIVSSFFRIGLSDVPVSHAGSGSALLSTAQQAALGMGPIMLGSVLVLMLHITHGRYAVSLIAVLGAELGLMLILLGGACWMRRRERRLQRISAYQGEAAIGARSD</sequence>
<name>A0A2U1USF2_9GAMM</name>
<keyword evidence="4 5" id="KW-0472">Membrane</keyword>
<evidence type="ECO:0000313" key="7">
    <source>
        <dbReference type="EMBL" id="PWC24609.1"/>
    </source>
</evidence>
<dbReference type="Gene3D" id="1.20.1720.10">
    <property type="entry name" value="Multidrug resistance protein D"/>
    <property type="match status" value="1"/>
</dbReference>
<proteinExistence type="predicted"/>
<evidence type="ECO:0000259" key="6">
    <source>
        <dbReference type="PROSITE" id="PS50850"/>
    </source>
</evidence>
<dbReference type="PANTHER" id="PTHR42718:SF39">
    <property type="entry name" value="ACTINORHODIN TRANSPORTER-RELATED"/>
    <property type="match status" value="1"/>
</dbReference>
<evidence type="ECO:0000313" key="9">
    <source>
        <dbReference type="Proteomes" id="UP000295985"/>
    </source>
</evidence>
<keyword evidence="3 5" id="KW-1133">Transmembrane helix</keyword>
<dbReference type="InterPro" id="IPR020846">
    <property type="entry name" value="MFS_dom"/>
</dbReference>
<feature type="transmembrane region" description="Helical" evidence="5">
    <location>
        <begin position="12"/>
        <end position="32"/>
    </location>
</feature>
<dbReference type="CDD" id="cd17321">
    <property type="entry name" value="MFS_MMR_MDR_like"/>
    <property type="match status" value="1"/>
</dbReference>
<organism evidence="7 9">
    <name type="scientific">Brenneria nigrifluens DSM 30175 = ATCC 13028</name>
    <dbReference type="NCBI Taxonomy" id="1121120"/>
    <lineage>
        <taxon>Bacteria</taxon>
        <taxon>Pseudomonadati</taxon>
        <taxon>Pseudomonadota</taxon>
        <taxon>Gammaproteobacteria</taxon>
        <taxon>Enterobacterales</taxon>
        <taxon>Pectobacteriaceae</taxon>
        <taxon>Brenneria</taxon>
    </lineage>
</organism>
<feature type="transmembrane region" description="Helical" evidence="5">
    <location>
        <begin position="173"/>
        <end position="193"/>
    </location>
</feature>